<gene>
    <name evidence="3" type="ORF">SOCE836_052890</name>
</gene>
<dbReference type="Pfam" id="PF07508">
    <property type="entry name" value="Recombinase"/>
    <property type="match status" value="1"/>
</dbReference>
<reference evidence="3 4" key="1">
    <citation type="submission" date="2015-09" db="EMBL/GenBank/DDBJ databases">
        <title>Sorangium comparison.</title>
        <authorList>
            <person name="Zaburannyi N."/>
            <person name="Bunk B."/>
            <person name="Overmann J."/>
            <person name="Mueller R."/>
        </authorList>
    </citation>
    <scope>NUCLEOTIDE SEQUENCE [LARGE SCALE GENOMIC DNA]</scope>
    <source>
        <strain evidence="3 4">So ce836</strain>
    </source>
</reference>
<organism evidence="3 4">
    <name type="scientific">Sorangium cellulosum</name>
    <name type="common">Polyangium cellulosum</name>
    <dbReference type="NCBI Taxonomy" id="56"/>
    <lineage>
        <taxon>Bacteria</taxon>
        <taxon>Pseudomonadati</taxon>
        <taxon>Myxococcota</taxon>
        <taxon>Polyangia</taxon>
        <taxon>Polyangiales</taxon>
        <taxon>Polyangiaceae</taxon>
        <taxon>Sorangium</taxon>
    </lineage>
</organism>
<dbReference type="RefSeq" id="WP_129576604.1">
    <property type="nucleotide sequence ID" value="NZ_CP012672.1"/>
</dbReference>
<feature type="region of interest" description="Disordered" evidence="1">
    <location>
        <begin position="224"/>
        <end position="247"/>
    </location>
</feature>
<dbReference type="SUPFAM" id="SSF53041">
    <property type="entry name" value="Resolvase-like"/>
    <property type="match status" value="1"/>
</dbReference>
<dbReference type="PROSITE" id="PS51737">
    <property type="entry name" value="RECOMBINASE_DNA_BIND"/>
    <property type="match status" value="1"/>
</dbReference>
<sequence>MVRLAIRKVLLEHANPLIDLLGHPELPIELLDQRQPAASRLGRTRLDLDVQLRQPQDGSPVLVRDESRLGGDMNRTSPFIQNLLDTGVWLFYYFTDEEVRIDGAVDKVVLTVRNFASELEREKISQRTHEHLPTKARRGLNVGGRVYGYDNIEIEDGDRRVRVEYKINEEQAKIVREIFRRYAAGEGLRTIAKDLNARGVEPPGLVDAAGHRRGPPEMRCRIAERARGQTLPDRGGGRARGDARHRG</sequence>
<feature type="compositionally biased region" description="Basic and acidic residues" evidence="1">
    <location>
        <begin position="235"/>
        <end position="247"/>
    </location>
</feature>
<dbReference type="PANTHER" id="PTHR30461:SF23">
    <property type="entry name" value="DNA RECOMBINASE-RELATED"/>
    <property type="match status" value="1"/>
</dbReference>
<dbReference type="AlphaFoldDB" id="A0A4P2QSE1"/>
<name>A0A4P2QSE1_SORCE</name>
<evidence type="ECO:0000259" key="2">
    <source>
        <dbReference type="PROSITE" id="PS51737"/>
    </source>
</evidence>
<evidence type="ECO:0000313" key="4">
    <source>
        <dbReference type="Proteomes" id="UP000295497"/>
    </source>
</evidence>
<dbReference type="InterPro" id="IPR006119">
    <property type="entry name" value="Resolv_N"/>
</dbReference>
<dbReference type="GO" id="GO:0000150">
    <property type="term" value="F:DNA strand exchange activity"/>
    <property type="evidence" value="ECO:0007669"/>
    <property type="project" value="InterPro"/>
</dbReference>
<dbReference type="Proteomes" id="UP000295497">
    <property type="component" value="Chromosome"/>
</dbReference>
<evidence type="ECO:0000256" key="1">
    <source>
        <dbReference type="SAM" id="MobiDB-lite"/>
    </source>
</evidence>
<evidence type="ECO:0000313" key="3">
    <source>
        <dbReference type="EMBL" id="AUX33135.1"/>
    </source>
</evidence>
<proteinExistence type="predicted"/>
<dbReference type="InterPro" id="IPR050639">
    <property type="entry name" value="SSR_resolvase"/>
</dbReference>
<dbReference type="Gene3D" id="3.40.50.1390">
    <property type="entry name" value="Resolvase, N-terminal catalytic domain"/>
    <property type="match status" value="1"/>
</dbReference>
<dbReference type="EMBL" id="CP012672">
    <property type="protein sequence ID" value="AUX33135.1"/>
    <property type="molecule type" value="Genomic_DNA"/>
</dbReference>
<dbReference type="InterPro" id="IPR011109">
    <property type="entry name" value="DNA_bind_recombinase_dom"/>
</dbReference>
<dbReference type="GO" id="GO:0003677">
    <property type="term" value="F:DNA binding"/>
    <property type="evidence" value="ECO:0007669"/>
    <property type="project" value="InterPro"/>
</dbReference>
<dbReference type="InterPro" id="IPR036162">
    <property type="entry name" value="Resolvase-like_N_sf"/>
</dbReference>
<dbReference type="Pfam" id="PF00239">
    <property type="entry name" value="Resolvase"/>
    <property type="match status" value="1"/>
</dbReference>
<dbReference type="PANTHER" id="PTHR30461">
    <property type="entry name" value="DNA-INVERTASE FROM LAMBDOID PROPHAGE"/>
    <property type="match status" value="1"/>
</dbReference>
<accession>A0A4P2QSE1</accession>
<protein>
    <recommendedName>
        <fullName evidence="2">Recombinase domain-containing protein</fullName>
    </recommendedName>
</protein>
<feature type="domain" description="Recombinase" evidence="2">
    <location>
        <begin position="146"/>
        <end position="247"/>
    </location>
</feature>
<dbReference type="InterPro" id="IPR038109">
    <property type="entry name" value="DNA_bind_recomb_sf"/>
</dbReference>
<dbReference type="Gene3D" id="3.90.1750.20">
    <property type="entry name" value="Putative Large Serine Recombinase, Chain B, Domain 2"/>
    <property type="match status" value="1"/>
</dbReference>